<dbReference type="PROSITE" id="PS50110">
    <property type="entry name" value="RESPONSE_REGULATORY"/>
    <property type="match status" value="1"/>
</dbReference>
<evidence type="ECO:0000256" key="12">
    <source>
        <dbReference type="ARBA" id="ARBA00023012"/>
    </source>
</evidence>
<dbReference type="SUPFAM" id="SSF47226">
    <property type="entry name" value="Histidine-containing phosphotransfer domain, HPT domain"/>
    <property type="match status" value="1"/>
</dbReference>
<feature type="transmembrane region" description="Helical" evidence="15">
    <location>
        <begin position="24"/>
        <end position="44"/>
    </location>
</feature>
<evidence type="ECO:0000259" key="19">
    <source>
        <dbReference type="PROSITE" id="PS50113"/>
    </source>
</evidence>
<feature type="modified residue" description="4-aspartylphosphate" evidence="14">
    <location>
        <position position="661"/>
    </location>
</feature>
<dbReference type="InterPro" id="IPR000700">
    <property type="entry name" value="PAS-assoc_C"/>
</dbReference>
<dbReference type="EMBL" id="JASNJD010000022">
    <property type="protein sequence ID" value="MDK3020151.1"/>
    <property type="molecule type" value="Genomic_DNA"/>
</dbReference>
<dbReference type="RefSeq" id="WP_284482843.1">
    <property type="nucleotide sequence ID" value="NZ_JASNJD010000022.1"/>
</dbReference>
<evidence type="ECO:0000256" key="15">
    <source>
        <dbReference type="SAM" id="Phobius"/>
    </source>
</evidence>
<dbReference type="PANTHER" id="PTHR43047">
    <property type="entry name" value="TWO-COMPONENT HISTIDINE PROTEIN KINASE"/>
    <property type="match status" value="1"/>
</dbReference>
<dbReference type="InterPro" id="IPR003594">
    <property type="entry name" value="HATPase_dom"/>
</dbReference>
<keyword evidence="12" id="KW-0902">Two-component regulatory system</keyword>
<evidence type="ECO:0000256" key="4">
    <source>
        <dbReference type="ARBA" id="ARBA00022475"/>
    </source>
</evidence>
<dbReference type="Pfam" id="PF01627">
    <property type="entry name" value="Hpt"/>
    <property type="match status" value="1"/>
</dbReference>
<proteinExistence type="predicted"/>
<keyword evidence="4" id="KW-1003">Cell membrane</keyword>
<evidence type="ECO:0000313" key="20">
    <source>
        <dbReference type="EMBL" id="MDK3020151.1"/>
    </source>
</evidence>
<keyword evidence="21" id="KW-1185">Reference proteome</keyword>
<dbReference type="SUPFAM" id="SSF55874">
    <property type="entry name" value="ATPase domain of HSP90 chaperone/DNA topoisomerase II/histidine kinase"/>
    <property type="match status" value="1"/>
</dbReference>
<dbReference type="EC" id="2.7.13.3" evidence="3"/>
<dbReference type="NCBIfam" id="TIGR00229">
    <property type="entry name" value="sensory_box"/>
    <property type="match status" value="1"/>
</dbReference>
<feature type="domain" description="PAC" evidence="19">
    <location>
        <begin position="304"/>
        <end position="354"/>
    </location>
</feature>
<gene>
    <name evidence="20" type="ORF">QO033_20915</name>
</gene>
<keyword evidence="9" id="KW-0418">Kinase</keyword>
<dbReference type="InterPro" id="IPR036641">
    <property type="entry name" value="HPT_dom_sf"/>
</dbReference>
<keyword evidence="10 20" id="KW-0547">Nucleotide-binding</keyword>
<sequence length="857" mass="94215">MIPIRQDNTKEAGTTGTPWRRTGATVLTLIFCLGLVSGMALLVLRELDDLSQANSDNLQWSLAQADVEFLRFQLELERARDDPTRLDQVRRRFDIFYSRMTTLERGTVFERLRADPTFDHPRTHLRSFLDSTVPLIDGSDVALFDALPQLARDTRHIADDVRTFSLSGLSAFAQISDERRQHLVQTLLMMAVVLAVLLAGLALLTVSFFRLAKLSQTRAREVQRTAGRLRTIIETALDAIVVTDAEGRIREFNPAARRIFGYTREEARHRSAIDLLFPSDLAESLRDGPLRFLDSARAPEAHEKQIEITAVDRFGRRFPAEISIDLAEDDSGRLFVAYIRDISRRKAAEEGLTVARDRALAGERAKAEFLAVMSHEMRTPLNGLLGSMQLMRDHRLDQRQSELLDRMQSSGRLLLGLVNDVLDLAKFEAGKMRPESRPFSLTRLLDGVVETMAPLAAQNHDRLSWRWVGPPQDAAEGDARRLRQVLLNLAGNAVKFTQGGTVEIEAELLRDGHAVEFRVIDSGIGIAEADLERIFSDFETLDSSYARQAGGTGLGLGIARRLTEMMGGEIGAESEPGEGSLFWLRVPLDPSTEPLPARAVRSTPRPELAPLDLLVVEDNEINRFVAREMLEADGHRVTEASDGRAGVEWAEAQHFDAILMDISMPVMDGTQATQRIRAGSGPCARVPIIAVTAHALPEELARFREAGMTDSISKPIDRAELTEALARVASGELPAAPVVTIRPAPTDPLIDTDQLSTLWAGLGAEASAHLMQSFLAELDEAIPALAATPPDRPDLGPLAHKCAGSCATFGAVALRRALGQVELATKQGTPVAPADLAALNDLWARSRLALEAWHRAA</sequence>
<dbReference type="SUPFAM" id="SSF52172">
    <property type="entry name" value="CheY-like"/>
    <property type="match status" value="1"/>
</dbReference>
<dbReference type="InterPro" id="IPR001789">
    <property type="entry name" value="Sig_transdc_resp-reg_receiver"/>
</dbReference>
<dbReference type="SMART" id="SM00448">
    <property type="entry name" value="REC"/>
    <property type="match status" value="1"/>
</dbReference>
<dbReference type="InterPro" id="IPR000014">
    <property type="entry name" value="PAS"/>
</dbReference>
<protein>
    <recommendedName>
        <fullName evidence="3">histidine kinase</fullName>
        <ecNumber evidence="3">2.7.13.3</ecNumber>
    </recommendedName>
</protein>
<dbReference type="Gene3D" id="3.30.450.20">
    <property type="entry name" value="PAS domain"/>
    <property type="match status" value="1"/>
</dbReference>
<evidence type="ECO:0000259" key="18">
    <source>
        <dbReference type="PROSITE" id="PS50112"/>
    </source>
</evidence>
<dbReference type="InterPro" id="IPR013767">
    <property type="entry name" value="PAS_fold"/>
</dbReference>
<evidence type="ECO:0000256" key="9">
    <source>
        <dbReference type="ARBA" id="ARBA00022777"/>
    </source>
</evidence>
<dbReference type="InterPro" id="IPR011006">
    <property type="entry name" value="CheY-like_superfamily"/>
</dbReference>
<dbReference type="Pfam" id="PF00989">
    <property type="entry name" value="PAS"/>
    <property type="match status" value="1"/>
</dbReference>
<dbReference type="PROSITE" id="PS50112">
    <property type="entry name" value="PAS"/>
    <property type="match status" value="1"/>
</dbReference>
<comment type="catalytic activity">
    <reaction evidence="1">
        <text>ATP + protein L-histidine = ADP + protein N-phospho-L-histidine.</text>
        <dbReference type="EC" id="2.7.13.3"/>
    </reaction>
</comment>
<evidence type="ECO:0000256" key="6">
    <source>
        <dbReference type="ARBA" id="ARBA00022553"/>
    </source>
</evidence>
<feature type="domain" description="Response regulatory" evidence="17">
    <location>
        <begin position="612"/>
        <end position="729"/>
    </location>
</feature>
<keyword evidence="5" id="KW-0997">Cell inner membrane</keyword>
<dbReference type="PROSITE" id="PS50113">
    <property type="entry name" value="PAC"/>
    <property type="match status" value="1"/>
</dbReference>
<dbReference type="InterPro" id="IPR036890">
    <property type="entry name" value="HATPase_C_sf"/>
</dbReference>
<dbReference type="Gene3D" id="1.10.287.130">
    <property type="match status" value="1"/>
</dbReference>
<evidence type="ECO:0000259" key="16">
    <source>
        <dbReference type="PROSITE" id="PS50109"/>
    </source>
</evidence>
<organism evidence="20 21">
    <name type="scientific">Pseudodonghicola flavimaris</name>
    <dbReference type="NCBI Taxonomy" id="3050036"/>
    <lineage>
        <taxon>Bacteria</taxon>
        <taxon>Pseudomonadati</taxon>
        <taxon>Pseudomonadota</taxon>
        <taxon>Alphaproteobacteria</taxon>
        <taxon>Rhodobacterales</taxon>
        <taxon>Paracoccaceae</taxon>
        <taxon>Pseudodonghicola</taxon>
    </lineage>
</organism>
<accession>A0ABT7F6C3</accession>
<name>A0ABT7F6C3_9RHOB</name>
<comment type="subcellular location">
    <subcellularLocation>
        <location evidence="2">Cell inner membrane</location>
        <topology evidence="2">Multi-pass membrane protein</topology>
    </subcellularLocation>
</comment>
<dbReference type="Pfam" id="PF00512">
    <property type="entry name" value="HisKA"/>
    <property type="match status" value="1"/>
</dbReference>
<evidence type="ECO:0000313" key="21">
    <source>
        <dbReference type="Proteomes" id="UP001243757"/>
    </source>
</evidence>
<keyword evidence="11 15" id="KW-1133">Transmembrane helix</keyword>
<dbReference type="InterPro" id="IPR008207">
    <property type="entry name" value="Sig_transdc_His_kin_Hpt_dom"/>
</dbReference>
<feature type="transmembrane region" description="Helical" evidence="15">
    <location>
        <begin position="187"/>
        <end position="209"/>
    </location>
</feature>
<dbReference type="InterPro" id="IPR004358">
    <property type="entry name" value="Sig_transdc_His_kin-like_C"/>
</dbReference>
<dbReference type="Gene3D" id="1.20.120.160">
    <property type="entry name" value="HPT domain"/>
    <property type="match status" value="1"/>
</dbReference>
<dbReference type="PROSITE" id="PS50109">
    <property type="entry name" value="HIS_KIN"/>
    <property type="match status" value="1"/>
</dbReference>
<keyword evidence="7" id="KW-0808">Transferase</keyword>
<dbReference type="SMART" id="SM00388">
    <property type="entry name" value="HisKA"/>
    <property type="match status" value="1"/>
</dbReference>
<evidence type="ECO:0000256" key="5">
    <source>
        <dbReference type="ARBA" id="ARBA00022519"/>
    </source>
</evidence>
<keyword evidence="13 15" id="KW-0472">Membrane</keyword>
<dbReference type="InterPro" id="IPR036097">
    <property type="entry name" value="HisK_dim/P_sf"/>
</dbReference>
<dbReference type="Proteomes" id="UP001243757">
    <property type="component" value="Unassembled WGS sequence"/>
</dbReference>
<dbReference type="Pfam" id="PF00072">
    <property type="entry name" value="Response_reg"/>
    <property type="match status" value="1"/>
</dbReference>
<reference evidence="20 21" key="1">
    <citation type="submission" date="2023-05" db="EMBL/GenBank/DDBJ databases">
        <title>Pseudodonghicola sp. nov.</title>
        <authorList>
            <person name="Huang J."/>
        </authorList>
    </citation>
    <scope>NUCLEOTIDE SEQUENCE [LARGE SCALE GENOMIC DNA]</scope>
    <source>
        <strain evidence="20 21">IC7</strain>
    </source>
</reference>
<dbReference type="SMART" id="SM00091">
    <property type="entry name" value="PAS"/>
    <property type="match status" value="1"/>
</dbReference>
<dbReference type="SMART" id="SM00387">
    <property type="entry name" value="HATPase_c"/>
    <property type="match status" value="1"/>
</dbReference>
<dbReference type="GO" id="GO:0005524">
    <property type="term" value="F:ATP binding"/>
    <property type="evidence" value="ECO:0007669"/>
    <property type="project" value="UniProtKB-KW"/>
</dbReference>
<evidence type="ECO:0000256" key="7">
    <source>
        <dbReference type="ARBA" id="ARBA00022679"/>
    </source>
</evidence>
<feature type="domain" description="PAS" evidence="18">
    <location>
        <begin position="225"/>
        <end position="280"/>
    </location>
</feature>
<dbReference type="InterPro" id="IPR035965">
    <property type="entry name" value="PAS-like_dom_sf"/>
</dbReference>
<dbReference type="InterPro" id="IPR003661">
    <property type="entry name" value="HisK_dim/P_dom"/>
</dbReference>
<dbReference type="CDD" id="cd00130">
    <property type="entry name" value="PAS"/>
    <property type="match status" value="1"/>
</dbReference>
<dbReference type="CDD" id="cd16922">
    <property type="entry name" value="HATPase_EvgS-ArcB-TorS-like"/>
    <property type="match status" value="1"/>
</dbReference>
<evidence type="ECO:0000256" key="14">
    <source>
        <dbReference type="PROSITE-ProRule" id="PRU00169"/>
    </source>
</evidence>
<evidence type="ECO:0000256" key="1">
    <source>
        <dbReference type="ARBA" id="ARBA00000085"/>
    </source>
</evidence>
<evidence type="ECO:0000256" key="11">
    <source>
        <dbReference type="ARBA" id="ARBA00022989"/>
    </source>
</evidence>
<evidence type="ECO:0000256" key="2">
    <source>
        <dbReference type="ARBA" id="ARBA00004429"/>
    </source>
</evidence>
<dbReference type="PRINTS" id="PR00344">
    <property type="entry name" value="BCTRLSENSOR"/>
</dbReference>
<dbReference type="InterPro" id="IPR005467">
    <property type="entry name" value="His_kinase_dom"/>
</dbReference>
<evidence type="ECO:0000259" key="17">
    <source>
        <dbReference type="PROSITE" id="PS50110"/>
    </source>
</evidence>
<keyword evidence="10 20" id="KW-0067">ATP-binding</keyword>
<dbReference type="CDD" id="cd00082">
    <property type="entry name" value="HisKA"/>
    <property type="match status" value="1"/>
</dbReference>
<dbReference type="Gene3D" id="3.30.565.10">
    <property type="entry name" value="Histidine kinase-like ATPase, C-terminal domain"/>
    <property type="match status" value="1"/>
</dbReference>
<dbReference type="Gene3D" id="3.40.50.2300">
    <property type="match status" value="1"/>
</dbReference>
<evidence type="ECO:0000256" key="8">
    <source>
        <dbReference type="ARBA" id="ARBA00022692"/>
    </source>
</evidence>
<dbReference type="SUPFAM" id="SSF47384">
    <property type="entry name" value="Homodimeric domain of signal transducing histidine kinase"/>
    <property type="match status" value="1"/>
</dbReference>
<keyword evidence="8 15" id="KW-0812">Transmembrane</keyword>
<evidence type="ECO:0000256" key="10">
    <source>
        <dbReference type="ARBA" id="ARBA00022840"/>
    </source>
</evidence>
<comment type="caution">
    <text evidence="20">The sequence shown here is derived from an EMBL/GenBank/DDBJ whole genome shotgun (WGS) entry which is preliminary data.</text>
</comment>
<evidence type="ECO:0000256" key="3">
    <source>
        <dbReference type="ARBA" id="ARBA00012438"/>
    </source>
</evidence>
<dbReference type="SUPFAM" id="SSF55785">
    <property type="entry name" value="PYP-like sensor domain (PAS domain)"/>
    <property type="match status" value="1"/>
</dbReference>
<evidence type="ECO:0000256" key="13">
    <source>
        <dbReference type="ARBA" id="ARBA00023136"/>
    </source>
</evidence>
<dbReference type="PANTHER" id="PTHR43047:SF64">
    <property type="entry name" value="HISTIDINE KINASE CONTAINING CHEY-HOMOLOGOUS RECEIVER DOMAIN AND PAS DOMAIN-RELATED"/>
    <property type="match status" value="1"/>
</dbReference>
<feature type="domain" description="Histidine kinase" evidence="16">
    <location>
        <begin position="372"/>
        <end position="590"/>
    </location>
</feature>
<dbReference type="Pfam" id="PF02518">
    <property type="entry name" value="HATPase_c"/>
    <property type="match status" value="1"/>
</dbReference>
<keyword evidence="6 14" id="KW-0597">Phosphoprotein</keyword>
<dbReference type="CDD" id="cd17546">
    <property type="entry name" value="REC_hyHK_CKI1_RcsC-like"/>
    <property type="match status" value="1"/>
</dbReference>